<feature type="transmembrane region" description="Helical" evidence="1">
    <location>
        <begin position="40"/>
        <end position="57"/>
    </location>
</feature>
<gene>
    <name evidence="2" type="ORF">A2755_03410</name>
</gene>
<sequence>MKNAYQKISGVITGIAIFAAVLGLFRLSGILGLGSVGANLSLLFLIAFISVPIILISKSRKNGNNFLKWTGIGTLAAYGCLLIYFLYETVIELFFTCHELADGVIRCGLFPF</sequence>
<dbReference type="AlphaFoldDB" id="A0A1F8DRX6"/>
<comment type="caution">
    <text evidence="2">The sequence shown here is derived from an EMBL/GenBank/DDBJ whole genome shotgun (WGS) entry which is preliminary data.</text>
</comment>
<keyword evidence="1" id="KW-1133">Transmembrane helix</keyword>
<feature type="transmembrane region" description="Helical" evidence="1">
    <location>
        <begin position="69"/>
        <end position="87"/>
    </location>
</feature>
<keyword evidence="1" id="KW-0812">Transmembrane</keyword>
<evidence type="ECO:0000256" key="1">
    <source>
        <dbReference type="SAM" id="Phobius"/>
    </source>
</evidence>
<protein>
    <submittedName>
        <fullName evidence="2">Uncharacterized protein</fullName>
    </submittedName>
</protein>
<evidence type="ECO:0000313" key="3">
    <source>
        <dbReference type="Proteomes" id="UP000177029"/>
    </source>
</evidence>
<dbReference type="Proteomes" id="UP000177029">
    <property type="component" value="Unassembled WGS sequence"/>
</dbReference>
<proteinExistence type="predicted"/>
<name>A0A1F8DRX6_9BACT</name>
<accession>A0A1F8DRX6</accession>
<organism evidence="2 3">
    <name type="scientific">Candidatus Wolfebacteria bacterium RIFCSPHIGHO2_01_FULL_48_22</name>
    <dbReference type="NCBI Taxonomy" id="1802555"/>
    <lineage>
        <taxon>Bacteria</taxon>
        <taxon>Candidatus Wolfeibacteriota</taxon>
    </lineage>
</organism>
<keyword evidence="1" id="KW-0472">Membrane</keyword>
<dbReference type="STRING" id="1802555.A2755_03410"/>
<evidence type="ECO:0000313" key="2">
    <source>
        <dbReference type="EMBL" id="OGM90575.1"/>
    </source>
</evidence>
<feature type="transmembrane region" description="Helical" evidence="1">
    <location>
        <begin position="12"/>
        <end position="34"/>
    </location>
</feature>
<reference evidence="2 3" key="1">
    <citation type="journal article" date="2016" name="Nat. Commun.">
        <title>Thousands of microbial genomes shed light on interconnected biogeochemical processes in an aquifer system.</title>
        <authorList>
            <person name="Anantharaman K."/>
            <person name="Brown C.T."/>
            <person name="Hug L.A."/>
            <person name="Sharon I."/>
            <person name="Castelle C.J."/>
            <person name="Probst A.J."/>
            <person name="Thomas B.C."/>
            <person name="Singh A."/>
            <person name="Wilkins M.J."/>
            <person name="Karaoz U."/>
            <person name="Brodie E.L."/>
            <person name="Williams K.H."/>
            <person name="Hubbard S.S."/>
            <person name="Banfield J.F."/>
        </authorList>
    </citation>
    <scope>NUCLEOTIDE SEQUENCE [LARGE SCALE GENOMIC DNA]</scope>
</reference>
<dbReference type="EMBL" id="MGIP01000019">
    <property type="protein sequence ID" value="OGM90575.1"/>
    <property type="molecule type" value="Genomic_DNA"/>
</dbReference>